<gene>
    <name evidence="1" type="ORF">M8818_006066</name>
</gene>
<evidence type="ECO:0000313" key="1">
    <source>
        <dbReference type="EMBL" id="KAK8200751.1"/>
    </source>
</evidence>
<dbReference type="Proteomes" id="UP001320706">
    <property type="component" value="Unassembled WGS sequence"/>
</dbReference>
<name>A0ACC3S7I0_9PEZI</name>
<accession>A0ACC3S7I0</accession>
<reference evidence="1" key="1">
    <citation type="submission" date="2024-02" db="EMBL/GenBank/DDBJ databases">
        <title>Metagenome Assembled Genome of Zalaria obscura JY119.</title>
        <authorList>
            <person name="Vighnesh L."/>
            <person name="Jagadeeshwari U."/>
            <person name="Venkata Ramana C."/>
            <person name="Sasikala C."/>
        </authorList>
    </citation>
    <scope>NUCLEOTIDE SEQUENCE</scope>
    <source>
        <strain evidence="1">JY119</strain>
    </source>
</reference>
<protein>
    <submittedName>
        <fullName evidence="1">Uncharacterized protein</fullName>
    </submittedName>
</protein>
<comment type="caution">
    <text evidence="1">The sequence shown here is derived from an EMBL/GenBank/DDBJ whole genome shotgun (WGS) entry which is preliminary data.</text>
</comment>
<sequence length="527" mass="58430">MAVPDLKRKVAPEEPYHSPKKARVDEEFDSDDGSDYAQSDVSQSTMQNGDAVPNSSNTTPLSTNGATTPAEFPRSGGRPLKYRCTFEGCDKAYSRPVRLAEHQRTHTNERIFVCTVPGCGKDFTRDSHLKHHIKVNHEDNRNFICDWPGCGKGYHTGQRLKAHIKAHEKKEQYKCTGFGGCEQTFRKQETLDRHIKRDHLQEKPFQCDHIDAVTGEPCSAAYDGSSSLAAHKAREHSGNRYWCNICTPDLAVTDPELRLSIVTADSQAVGFPTYSELQTHLKIVHPPTCTDCGHQCATQRELRAHIDIEHGTGQEQQQQPAYACDFPGCERKFTRRGNLNVHKRTVHEKEKNFVCGGFDLSATPDLAHWDGRGACGRALGSKVSLLNHIRSQHLHAPRKGKAKKQVKEEPTDAPMSNVPPQQSALGMLTGVGYEESRAIPCAIILCDNRFTRAHDLSVHLQVVHGYSEDDAAETAAEKEALAGGDFWVGGGVDPTDFDLAQRLNYALNTESSTPYSFDGLEPMEGML</sequence>
<dbReference type="EMBL" id="JAMKPW020000038">
    <property type="protein sequence ID" value="KAK8200751.1"/>
    <property type="molecule type" value="Genomic_DNA"/>
</dbReference>
<evidence type="ECO:0000313" key="2">
    <source>
        <dbReference type="Proteomes" id="UP001320706"/>
    </source>
</evidence>
<organism evidence="1 2">
    <name type="scientific">Zalaria obscura</name>
    <dbReference type="NCBI Taxonomy" id="2024903"/>
    <lineage>
        <taxon>Eukaryota</taxon>
        <taxon>Fungi</taxon>
        <taxon>Dikarya</taxon>
        <taxon>Ascomycota</taxon>
        <taxon>Pezizomycotina</taxon>
        <taxon>Dothideomycetes</taxon>
        <taxon>Dothideomycetidae</taxon>
        <taxon>Dothideales</taxon>
        <taxon>Zalariaceae</taxon>
        <taxon>Zalaria</taxon>
    </lineage>
</organism>
<keyword evidence="2" id="KW-1185">Reference proteome</keyword>
<proteinExistence type="predicted"/>